<name>A0ABS8Z343_9PSEU</name>
<evidence type="ECO:0000259" key="5">
    <source>
        <dbReference type="Pfam" id="PF13407"/>
    </source>
</evidence>
<keyword evidence="3 4" id="KW-0732">Signal</keyword>
<evidence type="ECO:0000256" key="1">
    <source>
        <dbReference type="ARBA" id="ARBA00004196"/>
    </source>
</evidence>
<proteinExistence type="inferred from homology"/>
<organism evidence="6 7">
    <name type="scientific">Kibdelosporangium philippinense</name>
    <dbReference type="NCBI Taxonomy" id="211113"/>
    <lineage>
        <taxon>Bacteria</taxon>
        <taxon>Bacillati</taxon>
        <taxon>Actinomycetota</taxon>
        <taxon>Actinomycetes</taxon>
        <taxon>Pseudonocardiales</taxon>
        <taxon>Pseudonocardiaceae</taxon>
        <taxon>Kibdelosporangium</taxon>
    </lineage>
</organism>
<evidence type="ECO:0000313" key="7">
    <source>
        <dbReference type="Proteomes" id="UP001521150"/>
    </source>
</evidence>
<dbReference type="RefSeq" id="WP_233723390.1">
    <property type="nucleotide sequence ID" value="NZ_JAJVCN010000001.1"/>
</dbReference>
<feature type="domain" description="Periplasmic binding protein" evidence="5">
    <location>
        <begin position="92"/>
        <end position="323"/>
    </location>
</feature>
<evidence type="ECO:0000256" key="2">
    <source>
        <dbReference type="ARBA" id="ARBA00007639"/>
    </source>
</evidence>
<comment type="similarity">
    <text evidence="2">Belongs to the bacterial solute-binding protein 2 family.</text>
</comment>
<dbReference type="EMBL" id="JAJVCN010000001">
    <property type="protein sequence ID" value="MCE7002348.1"/>
    <property type="molecule type" value="Genomic_DNA"/>
</dbReference>
<dbReference type="PROSITE" id="PS51257">
    <property type="entry name" value="PROKAR_LIPOPROTEIN"/>
    <property type="match status" value="1"/>
</dbReference>
<dbReference type="Proteomes" id="UP001521150">
    <property type="component" value="Unassembled WGS sequence"/>
</dbReference>
<dbReference type="PANTHER" id="PTHR46847">
    <property type="entry name" value="D-ALLOSE-BINDING PERIPLASMIC PROTEIN-RELATED"/>
    <property type="match status" value="1"/>
</dbReference>
<keyword evidence="7" id="KW-1185">Reference proteome</keyword>
<comment type="subcellular location">
    <subcellularLocation>
        <location evidence="1">Cell envelope</location>
    </subcellularLocation>
</comment>
<dbReference type="PANTHER" id="PTHR46847:SF1">
    <property type="entry name" value="D-ALLOSE-BINDING PERIPLASMIC PROTEIN-RELATED"/>
    <property type="match status" value="1"/>
</dbReference>
<evidence type="ECO:0000256" key="4">
    <source>
        <dbReference type="SAM" id="SignalP"/>
    </source>
</evidence>
<evidence type="ECO:0000256" key="3">
    <source>
        <dbReference type="ARBA" id="ARBA00022729"/>
    </source>
</evidence>
<feature type="signal peptide" evidence="4">
    <location>
        <begin position="1"/>
        <end position="21"/>
    </location>
</feature>
<dbReference type="Gene3D" id="3.40.50.2300">
    <property type="match status" value="2"/>
</dbReference>
<dbReference type="InterPro" id="IPR028082">
    <property type="entry name" value="Peripla_BP_I"/>
</dbReference>
<protein>
    <submittedName>
        <fullName evidence="6">Substrate-binding domain-containing protein</fullName>
    </submittedName>
</protein>
<sequence length="399" mass="42535">MSARRCGTTTALALLVGAVLAGTAACAPGATSGPPTSTAPIAGLDQAAYARQDAERKGTFSGDPAKPYLQFLPGETVRGAGFALNRPGKVCFSNASLSNVWRQTGWLTMYQQFVALRDAGRLAALEVRDAQDSENTQVADIDYLIKEGNCDGYIVAPATVDATKDAIERACATGKPVIVFDRGTTATCVTSFVHSIGGYAWGIDASTFIASKLRSGQRVVALRTASGVDVFEQRWAAAQKIFRDAGITVTDHITGADPAKIKNAMADELAKGKIDAVWTDLGDQAVPAVEAFQDAGQPIPPINGEDNMAYLRAWKKHGFEGFAAVYSCFQWRTALLGLDSLLHGTDIPKDWVLPQVPITAETRDQVLAANTAMPDVHSARFGGEDLPGFPQVWIERKMP</sequence>
<reference evidence="6 7" key="1">
    <citation type="submission" date="2021-12" db="EMBL/GenBank/DDBJ databases">
        <title>Genome sequence of Kibdelosporangium philippinense ATCC 49844.</title>
        <authorList>
            <person name="Fedorov E.A."/>
            <person name="Omeragic M."/>
            <person name="Shalygina K.F."/>
            <person name="Maclea K.S."/>
        </authorList>
    </citation>
    <scope>NUCLEOTIDE SEQUENCE [LARGE SCALE GENOMIC DNA]</scope>
    <source>
        <strain evidence="6 7">ATCC 49844</strain>
    </source>
</reference>
<feature type="chain" id="PRO_5046623506" evidence="4">
    <location>
        <begin position="22"/>
        <end position="399"/>
    </location>
</feature>
<dbReference type="InterPro" id="IPR025997">
    <property type="entry name" value="SBP_2_dom"/>
</dbReference>
<accession>A0ABS8Z343</accession>
<dbReference type="Pfam" id="PF13407">
    <property type="entry name" value="Peripla_BP_4"/>
    <property type="match status" value="1"/>
</dbReference>
<comment type="caution">
    <text evidence="6">The sequence shown here is derived from an EMBL/GenBank/DDBJ whole genome shotgun (WGS) entry which is preliminary data.</text>
</comment>
<gene>
    <name evidence="6" type="ORF">LWC34_05810</name>
</gene>
<dbReference type="SUPFAM" id="SSF53822">
    <property type="entry name" value="Periplasmic binding protein-like I"/>
    <property type="match status" value="1"/>
</dbReference>
<evidence type="ECO:0000313" key="6">
    <source>
        <dbReference type="EMBL" id="MCE7002348.1"/>
    </source>
</evidence>